<dbReference type="EMBL" id="CAJNOM010000377">
    <property type="protein sequence ID" value="CAF1403679.1"/>
    <property type="molecule type" value="Genomic_DNA"/>
</dbReference>
<sequence>MASSLEKADVLVRECEELNRLVTSIKNHIDESVASVANDLNEWKQLKSNLSKTIVRGKVLLDVGGREFSTTVDTLTNEKDTFFTALFSCQWELEKDERGRIFIDRSGDLFAEVLEYMRNPTEFVLVDERLRQRLINEARFYKLNNLVEILTEPARRAEEERQKVKFENTTLLNIEQQQKLNEFYDTNDQRWQLIYKGTRDGFDANAFHRLCDNQGPTITVVRSTGGYLFGGYASQSWTSTNGYTNALNSFLFLLTNANGSQPTKFLYNSNVNGLYGKDGYGPTFGGGHDLHISSGSNTNTNSYCNLGNSYPNTLSLGQNTFTGARAFQTNEIEVFKLTPQ</sequence>
<dbReference type="Proteomes" id="UP000663877">
    <property type="component" value="Unassembled WGS sequence"/>
</dbReference>
<gene>
    <name evidence="2" type="ORF">BJG266_LOCUS17246</name>
    <name evidence="3" type="ORF">QVE165_LOCUS36956</name>
</gene>
<dbReference type="EMBL" id="CAJNOI010000083">
    <property type="protein sequence ID" value="CAF1025698.1"/>
    <property type="molecule type" value="Genomic_DNA"/>
</dbReference>
<dbReference type="InterPro" id="IPR003131">
    <property type="entry name" value="T1-type_BTB"/>
</dbReference>
<accession>A0A814IK56</accession>
<dbReference type="GO" id="GO:0051260">
    <property type="term" value="P:protein homooligomerization"/>
    <property type="evidence" value="ECO:0007669"/>
    <property type="project" value="InterPro"/>
</dbReference>
<dbReference type="InterPro" id="IPR045068">
    <property type="entry name" value="BACURD1-3"/>
</dbReference>
<dbReference type="SMART" id="SM00584">
    <property type="entry name" value="TLDc"/>
    <property type="match status" value="1"/>
</dbReference>
<dbReference type="Pfam" id="PF07534">
    <property type="entry name" value="TLD"/>
    <property type="match status" value="1"/>
</dbReference>
<keyword evidence="4" id="KW-1185">Reference proteome</keyword>
<name>A0A814IK56_9BILA</name>
<dbReference type="Pfam" id="PF02214">
    <property type="entry name" value="BTB_2"/>
    <property type="match status" value="1"/>
</dbReference>
<proteinExistence type="predicted"/>
<evidence type="ECO:0000313" key="2">
    <source>
        <dbReference type="EMBL" id="CAF1025698.1"/>
    </source>
</evidence>
<comment type="caution">
    <text evidence="2">The sequence shown here is derived from an EMBL/GenBank/DDBJ whole genome shotgun (WGS) entry which is preliminary data.</text>
</comment>
<organism evidence="2 5">
    <name type="scientific">Adineta steineri</name>
    <dbReference type="NCBI Taxonomy" id="433720"/>
    <lineage>
        <taxon>Eukaryota</taxon>
        <taxon>Metazoa</taxon>
        <taxon>Spiralia</taxon>
        <taxon>Gnathifera</taxon>
        <taxon>Rotifera</taxon>
        <taxon>Eurotatoria</taxon>
        <taxon>Bdelloidea</taxon>
        <taxon>Adinetida</taxon>
        <taxon>Adinetidae</taxon>
        <taxon>Adineta</taxon>
    </lineage>
</organism>
<evidence type="ECO:0000313" key="3">
    <source>
        <dbReference type="EMBL" id="CAF1403679.1"/>
    </source>
</evidence>
<evidence type="ECO:0000313" key="4">
    <source>
        <dbReference type="Proteomes" id="UP000663832"/>
    </source>
</evidence>
<feature type="domain" description="TLDc" evidence="1">
    <location>
        <begin position="170"/>
        <end position="338"/>
    </location>
</feature>
<dbReference type="InterPro" id="IPR000210">
    <property type="entry name" value="BTB/POZ_dom"/>
</dbReference>
<dbReference type="AlphaFoldDB" id="A0A814IK56"/>
<dbReference type="InterPro" id="IPR011333">
    <property type="entry name" value="SKP1/BTB/POZ_sf"/>
</dbReference>
<reference evidence="2" key="1">
    <citation type="submission" date="2021-02" db="EMBL/GenBank/DDBJ databases">
        <authorList>
            <person name="Nowell W R."/>
        </authorList>
    </citation>
    <scope>NUCLEOTIDE SEQUENCE</scope>
</reference>
<dbReference type="SUPFAM" id="SSF54695">
    <property type="entry name" value="POZ domain"/>
    <property type="match status" value="1"/>
</dbReference>
<dbReference type="Proteomes" id="UP000663832">
    <property type="component" value="Unassembled WGS sequence"/>
</dbReference>
<dbReference type="Gene3D" id="3.30.710.10">
    <property type="entry name" value="Potassium Channel Kv1.1, Chain A"/>
    <property type="match status" value="1"/>
</dbReference>
<dbReference type="PANTHER" id="PTHR11145:SF8">
    <property type="entry name" value="RE57120P"/>
    <property type="match status" value="1"/>
</dbReference>
<dbReference type="CDD" id="cd18316">
    <property type="entry name" value="BTB_POZ_KCTD-like"/>
    <property type="match status" value="1"/>
</dbReference>
<dbReference type="SMART" id="SM00225">
    <property type="entry name" value="BTB"/>
    <property type="match status" value="1"/>
</dbReference>
<evidence type="ECO:0000313" key="5">
    <source>
        <dbReference type="Proteomes" id="UP000663877"/>
    </source>
</evidence>
<evidence type="ECO:0000259" key="1">
    <source>
        <dbReference type="PROSITE" id="PS51886"/>
    </source>
</evidence>
<dbReference type="InterPro" id="IPR006571">
    <property type="entry name" value="TLDc_dom"/>
</dbReference>
<dbReference type="PROSITE" id="PS51886">
    <property type="entry name" value="TLDC"/>
    <property type="match status" value="1"/>
</dbReference>
<protein>
    <recommendedName>
        <fullName evidence="1">TLDc domain-containing protein</fullName>
    </recommendedName>
</protein>
<dbReference type="PANTHER" id="PTHR11145">
    <property type="entry name" value="BTB/POZ DOMAIN-CONTAINING ADAPTER FOR CUL3-MEDIATED RHOA DEGRADATION PROTEIN FAMILY MEMBER"/>
    <property type="match status" value="1"/>
</dbReference>
<dbReference type="OrthoDB" id="25620at2759"/>